<evidence type="ECO:0000313" key="1">
    <source>
        <dbReference type="EMBL" id="QJB03751.1"/>
    </source>
</evidence>
<accession>A0A6M3M7G3</accession>
<gene>
    <name evidence="1" type="ORF">MM171B00554_0012</name>
</gene>
<dbReference type="EMBL" id="MT143859">
    <property type="protein sequence ID" value="QJB03751.1"/>
    <property type="molecule type" value="Genomic_DNA"/>
</dbReference>
<sequence>MRKIRTVAVAIGMLGILLAFAMATAAIPSVSQQPQQDKIDKSAIGEAGISSTLIPGEIFTGDYLRIGINNAGSLGVGDIFKNPGVGFQWAGTVPYNPITTESAAIWFWGEGYKIAYKEREGKTLVDTVAWYQPSLGGFPPAPETNIVPVSEKLLIDDKQKAVKEIKVKTKDNKLLITFLFTFLKQYPELNLETTIKNTGKVPVRDVVYTRIVDWDVCTDTYNNWASTGHEAYAWGQCDALKNPLPIVNNKIVQLTIAGHDGAFKKFDLSAKFDLLGLPLPVVNYVDLNAWDDMEIRSPGEVVQSFVPILGDYNAGVYYKIGELKPRESKTVYTVYQSNFPRIKEYDVELPVPFVDEISADEETGTN</sequence>
<protein>
    <submittedName>
        <fullName evidence="1">Uncharacterized protein</fullName>
    </submittedName>
</protein>
<dbReference type="AlphaFoldDB" id="A0A6M3M7G3"/>
<organism evidence="1">
    <name type="scientific">viral metagenome</name>
    <dbReference type="NCBI Taxonomy" id="1070528"/>
    <lineage>
        <taxon>unclassified sequences</taxon>
        <taxon>metagenomes</taxon>
        <taxon>organismal metagenomes</taxon>
    </lineage>
</organism>
<reference evidence="1" key="1">
    <citation type="submission" date="2020-03" db="EMBL/GenBank/DDBJ databases">
        <title>The deep terrestrial virosphere.</title>
        <authorList>
            <person name="Holmfeldt K."/>
            <person name="Nilsson E."/>
            <person name="Simone D."/>
            <person name="Lopez-Fernandez M."/>
            <person name="Wu X."/>
            <person name="de Brujin I."/>
            <person name="Lundin D."/>
            <person name="Andersson A."/>
            <person name="Bertilsson S."/>
            <person name="Dopson M."/>
        </authorList>
    </citation>
    <scope>NUCLEOTIDE SEQUENCE</scope>
    <source>
        <strain evidence="1">MM171B00554</strain>
    </source>
</reference>
<proteinExistence type="predicted"/>
<name>A0A6M3M7G3_9ZZZZ</name>